<feature type="transmembrane region" description="Helical" evidence="7">
    <location>
        <begin position="24"/>
        <end position="46"/>
    </location>
</feature>
<evidence type="ECO:0000256" key="1">
    <source>
        <dbReference type="ARBA" id="ARBA00004141"/>
    </source>
</evidence>
<dbReference type="InterPro" id="IPR052337">
    <property type="entry name" value="SAT4-like"/>
</dbReference>
<evidence type="ECO:0000256" key="2">
    <source>
        <dbReference type="ARBA" id="ARBA00022692"/>
    </source>
</evidence>
<evidence type="ECO:0000259" key="8">
    <source>
        <dbReference type="Pfam" id="PF20684"/>
    </source>
</evidence>
<dbReference type="PANTHER" id="PTHR33048">
    <property type="entry name" value="PTH11-LIKE INTEGRAL MEMBRANE PROTEIN (AFU_ORTHOLOGUE AFUA_5G11245)"/>
    <property type="match status" value="1"/>
</dbReference>
<keyword evidence="2 7" id="KW-0812">Transmembrane</keyword>
<keyword evidence="3 7" id="KW-1133">Transmembrane helix</keyword>
<feature type="compositionally biased region" description="Pro residues" evidence="6">
    <location>
        <begin position="130"/>
        <end position="149"/>
    </location>
</feature>
<gene>
    <name evidence="9" type="ORF">SLS58_004401</name>
</gene>
<dbReference type="Proteomes" id="UP001521184">
    <property type="component" value="Unassembled WGS sequence"/>
</dbReference>
<feature type="compositionally biased region" description="Acidic residues" evidence="6">
    <location>
        <begin position="299"/>
        <end position="312"/>
    </location>
</feature>
<reference evidence="9 10" key="1">
    <citation type="journal article" date="2023" name="Plant Dis.">
        <title>First Report of Diplodia intermedia Causing Canker and Dieback Diseases on Apple Trees in Canada.</title>
        <authorList>
            <person name="Ellouze W."/>
            <person name="Ilyukhin E."/>
            <person name="Sulman M."/>
            <person name="Ali S."/>
        </authorList>
    </citation>
    <scope>NUCLEOTIDE SEQUENCE [LARGE SCALE GENOMIC DNA]</scope>
    <source>
        <strain evidence="9 10">M45-28</strain>
    </source>
</reference>
<evidence type="ECO:0000256" key="7">
    <source>
        <dbReference type="SAM" id="Phobius"/>
    </source>
</evidence>
<organism evidence="9 10">
    <name type="scientific">Diplodia intermedia</name>
    <dbReference type="NCBI Taxonomy" id="856260"/>
    <lineage>
        <taxon>Eukaryota</taxon>
        <taxon>Fungi</taxon>
        <taxon>Dikarya</taxon>
        <taxon>Ascomycota</taxon>
        <taxon>Pezizomycotina</taxon>
        <taxon>Dothideomycetes</taxon>
        <taxon>Dothideomycetes incertae sedis</taxon>
        <taxon>Botryosphaeriales</taxon>
        <taxon>Botryosphaeriaceae</taxon>
        <taxon>Diplodia</taxon>
    </lineage>
</organism>
<feature type="region of interest" description="Disordered" evidence="6">
    <location>
        <begin position="129"/>
        <end position="182"/>
    </location>
</feature>
<comment type="caution">
    <text evidence="9">The sequence shown here is derived from an EMBL/GenBank/DDBJ whole genome shotgun (WGS) entry which is preliminary data.</text>
</comment>
<protein>
    <recommendedName>
        <fullName evidence="8">Rhodopsin domain-containing protein</fullName>
    </recommendedName>
</protein>
<evidence type="ECO:0000313" key="9">
    <source>
        <dbReference type="EMBL" id="KAL1644487.1"/>
    </source>
</evidence>
<accession>A0ABR3TUL1</accession>
<proteinExistence type="inferred from homology"/>
<evidence type="ECO:0000256" key="4">
    <source>
        <dbReference type="ARBA" id="ARBA00023136"/>
    </source>
</evidence>
<evidence type="ECO:0000256" key="3">
    <source>
        <dbReference type="ARBA" id="ARBA00022989"/>
    </source>
</evidence>
<comment type="similarity">
    <text evidence="5">Belongs to the SAT4 family.</text>
</comment>
<keyword evidence="10" id="KW-1185">Reference proteome</keyword>
<dbReference type="InterPro" id="IPR049326">
    <property type="entry name" value="Rhodopsin_dom_fungi"/>
</dbReference>
<feature type="domain" description="Rhodopsin" evidence="8">
    <location>
        <begin position="6"/>
        <end position="135"/>
    </location>
</feature>
<dbReference type="EMBL" id="JAKEKT020000023">
    <property type="protein sequence ID" value="KAL1644487.1"/>
    <property type="molecule type" value="Genomic_DNA"/>
</dbReference>
<comment type="subcellular location">
    <subcellularLocation>
        <location evidence="1">Membrane</location>
        <topology evidence="1">Multi-pass membrane protein</topology>
    </subcellularLocation>
</comment>
<feature type="transmembrane region" description="Helical" evidence="7">
    <location>
        <begin position="102"/>
        <end position="121"/>
    </location>
</feature>
<name>A0ABR3TUL1_9PEZI</name>
<dbReference type="Pfam" id="PF20684">
    <property type="entry name" value="Fung_rhodopsin"/>
    <property type="match status" value="1"/>
</dbReference>
<feature type="compositionally biased region" description="Low complexity" evidence="6">
    <location>
        <begin position="165"/>
        <end position="182"/>
    </location>
</feature>
<evidence type="ECO:0000256" key="6">
    <source>
        <dbReference type="SAM" id="MobiDB-lite"/>
    </source>
</evidence>
<evidence type="ECO:0000256" key="5">
    <source>
        <dbReference type="ARBA" id="ARBA00038359"/>
    </source>
</evidence>
<sequence length="364" mass="39746">MLTGSRHVELVSSENLKKIRLYELIEQFCYLFVHLFLKLSFLLYFYRTLYTPRLSTAIRITAAIVVVQTVASWIFYALQCRPLGAYVDPEDYPDATCYPDGVAYYAPVAVNVATIILVYILPIPTLIQRSPPPRQPTTTPPPPSTPSTPTPNDDDPERPSPPQPQQEGSQPPSSPPRSSSSRSTLAAFLLAGGGVVVSGLRVVAQYQQAVATSSASYSRPASNDRTYNLAPLAMATAVELGVYAVVANDVPGSVRALLFPRAGRSSSAAAGSVAHELHDRRGGRRTWRWGRRRRRDGGAETDEDELWGEGGEEAGGKITITSRVSISITEALRVKDGPAHYPKKYFKFARPGAQSPTPNFLKDV</sequence>
<evidence type="ECO:0000313" key="10">
    <source>
        <dbReference type="Proteomes" id="UP001521184"/>
    </source>
</evidence>
<feature type="region of interest" description="Disordered" evidence="6">
    <location>
        <begin position="292"/>
        <end position="313"/>
    </location>
</feature>
<keyword evidence="4 7" id="KW-0472">Membrane</keyword>
<dbReference type="PANTHER" id="PTHR33048:SF123">
    <property type="entry name" value="INTEGRAL MEMBRANE PROTEIN"/>
    <property type="match status" value="1"/>
</dbReference>
<feature type="transmembrane region" description="Helical" evidence="7">
    <location>
        <begin position="58"/>
        <end position="78"/>
    </location>
</feature>